<keyword evidence="1" id="KW-1185">Reference proteome</keyword>
<sequence>GGTSLREFSLSKALFHRIFRTTLTPIELTVSSIDNMYGVSMKMMLALTAFVVLGEAQNPPPNILIGAPAHQVQGR</sequence>
<protein>
    <submittedName>
        <fullName evidence="2">Uncharacterized protein</fullName>
    </submittedName>
</protein>
<evidence type="ECO:0000313" key="1">
    <source>
        <dbReference type="Proteomes" id="UP000887565"/>
    </source>
</evidence>
<organism evidence="1 2">
    <name type="scientific">Romanomermis culicivorax</name>
    <name type="common">Nematode worm</name>
    <dbReference type="NCBI Taxonomy" id="13658"/>
    <lineage>
        <taxon>Eukaryota</taxon>
        <taxon>Metazoa</taxon>
        <taxon>Ecdysozoa</taxon>
        <taxon>Nematoda</taxon>
        <taxon>Enoplea</taxon>
        <taxon>Dorylaimia</taxon>
        <taxon>Mermithida</taxon>
        <taxon>Mermithoidea</taxon>
        <taxon>Mermithidae</taxon>
        <taxon>Romanomermis</taxon>
    </lineage>
</organism>
<dbReference type="AlphaFoldDB" id="A0A915KBI7"/>
<accession>A0A915KBI7</accession>
<evidence type="ECO:0000313" key="2">
    <source>
        <dbReference type="WBParaSite" id="nRc.2.0.1.t36077-RA"/>
    </source>
</evidence>
<proteinExistence type="predicted"/>
<dbReference type="Proteomes" id="UP000887565">
    <property type="component" value="Unplaced"/>
</dbReference>
<reference evidence="2" key="1">
    <citation type="submission" date="2022-11" db="UniProtKB">
        <authorList>
            <consortium name="WormBaseParasite"/>
        </authorList>
    </citation>
    <scope>IDENTIFICATION</scope>
</reference>
<name>A0A915KBI7_ROMCU</name>
<dbReference type="WBParaSite" id="nRc.2.0.1.t36077-RA">
    <property type="protein sequence ID" value="nRc.2.0.1.t36077-RA"/>
    <property type="gene ID" value="nRc.2.0.1.g36077"/>
</dbReference>